<feature type="domain" description="DUF7144" evidence="2">
    <location>
        <begin position="17"/>
        <end position="128"/>
    </location>
</feature>
<feature type="transmembrane region" description="Helical" evidence="1">
    <location>
        <begin position="82"/>
        <end position="101"/>
    </location>
</feature>
<sequence>MDATERLGTGPARRPLLAAGLLTTAGLVDAVSAWAHTRHGRFAVATADGVYQVDLGGWAWAHLAVGVAVVLAGLAVLTGRRWAVPVAFCCVLPAIVVDLLLFPYAPARAVVVVALNGAALRLLARHHRAARAR</sequence>
<feature type="transmembrane region" description="Helical" evidence="1">
    <location>
        <begin position="59"/>
        <end position="77"/>
    </location>
</feature>
<evidence type="ECO:0000313" key="3">
    <source>
        <dbReference type="EMBL" id="QLQ40036.1"/>
    </source>
</evidence>
<dbReference type="InterPro" id="IPR055568">
    <property type="entry name" value="DUF7144"/>
</dbReference>
<dbReference type="Pfam" id="PF23636">
    <property type="entry name" value="DUF7144"/>
    <property type="match status" value="1"/>
</dbReference>
<reference evidence="4" key="1">
    <citation type="submission" date="2020-07" db="EMBL/GenBank/DDBJ databases">
        <title>A new Micromonospora strain with potent antibiotic activity isolated from the microbiome of a mid-Atlantic deep-sea sponge.</title>
        <authorList>
            <person name="Back C.R."/>
            <person name="Stennett H.L."/>
            <person name="Williams S.E."/>
            <person name="Wang L."/>
            <person name="Ojeda Gomez J."/>
            <person name="Abdulle O.M."/>
            <person name="Duffy T."/>
            <person name="Hendry K.R."/>
            <person name="Powell D."/>
            <person name="Stach J.E."/>
            <person name="Essex-Lopresti A.E."/>
            <person name="Willis C.L."/>
            <person name="Curnow P."/>
            <person name="Race P.R."/>
        </authorList>
    </citation>
    <scope>NUCLEOTIDE SEQUENCE [LARGE SCALE GENOMIC DNA]</scope>
    <source>
        <strain evidence="4">28ISP2-46</strain>
    </source>
</reference>
<keyword evidence="1" id="KW-0472">Membrane</keyword>
<evidence type="ECO:0000313" key="4">
    <source>
        <dbReference type="Proteomes" id="UP000510844"/>
    </source>
</evidence>
<name>A0A7L6BDM3_9ACTN</name>
<gene>
    <name evidence="3" type="ORF">H1D33_15135</name>
</gene>
<evidence type="ECO:0000256" key="1">
    <source>
        <dbReference type="SAM" id="Phobius"/>
    </source>
</evidence>
<keyword evidence="4" id="KW-1185">Reference proteome</keyword>
<dbReference type="EMBL" id="CP059322">
    <property type="protein sequence ID" value="QLQ40036.1"/>
    <property type="molecule type" value="Genomic_DNA"/>
</dbReference>
<dbReference type="Proteomes" id="UP000510844">
    <property type="component" value="Chromosome"/>
</dbReference>
<dbReference type="KEGG" id="mfeu:H1D33_15135"/>
<evidence type="ECO:0000259" key="2">
    <source>
        <dbReference type="Pfam" id="PF23636"/>
    </source>
</evidence>
<accession>A0A7L6BDM3</accession>
<reference evidence="3 4" key="2">
    <citation type="journal article" date="2021" name="Mar. Drugs">
        <title>A New Micromonospora Strain with Antibiotic Activity Isolated from the Microbiome of a Mid-Atlantic Deep-Sea Sponge.</title>
        <authorList>
            <person name="Back C.R."/>
            <person name="Stennett H.L."/>
            <person name="Williams S.E."/>
            <person name="Wang L."/>
            <person name="Ojeda Gomez J."/>
            <person name="Abdulle O.M."/>
            <person name="Duffy T."/>
            <person name="Neal C."/>
            <person name="Mantell J."/>
            <person name="Jepson M.A."/>
            <person name="Hendry K.R."/>
            <person name="Powell D."/>
            <person name="Stach J.E.M."/>
            <person name="Essex-Lopresti A.E."/>
            <person name="Willis C.L."/>
            <person name="Curnow P."/>
            <person name="Race P.R."/>
        </authorList>
    </citation>
    <scope>NUCLEOTIDE SEQUENCE [LARGE SCALE GENOMIC DNA]</scope>
    <source>
        <strain evidence="3 4">28ISP2-46</strain>
    </source>
</reference>
<protein>
    <recommendedName>
        <fullName evidence="2">DUF7144 domain-containing protein</fullName>
    </recommendedName>
</protein>
<organism evidence="3 4">
    <name type="scientific">Micromonospora robiginosa</name>
    <dbReference type="NCBI Taxonomy" id="2749844"/>
    <lineage>
        <taxon>Bacteria</taxon>
        <taxon>Bacillati</taxon>
        <taxon>Actinomycetota</taxon>
        <taxon>Actinomycetes</taxon>
        <taxon>Micromonosporales</taxon>
        <taxon>Micromonosporaceae</taxon>
        <taxon>Micromonospora</taxon>
    </lineage>
</organism>
<dbReference type="AlphaFoldDB" id="A0A7L6BDM3"/>
<keyword evidence="1" id="KW-1133">Transmembrane helix</keyword>
<proteinExistence type="predicted"/>
<keyword evidence="1" id="KW-0812">Transmembrane</keyword>
<feature type="transmembrane region" description="Helical" evidence="1">
    <location>
        <begin position="107"/>
        <end position="124"/>
    </location>
</feature>
<dbReference type="RefSeq" id="WP_181572403.1">
    <property type="nucleotide sequence ID" value="NZ_CP059322.2"/>
</dbReference>